<name>A0A3S2V8D9_9SPHN</name>
<proteinExistence type="predicted"/>
<dbReference type="AlphaFoldDB" id="A0A3S2V8D9"/>
<protein>
    <submittedName>
        <fullName evidence="1">Uncharacterized protein</fullName>
    </submittedName>
</protein>
<comment type="caution">
    <text evidence="1">The sequence shown here is derived from an EMBL/GenBank/DDBJ whole genome shotgun (WGS) entry which is preliminary data.</text>
</comment>
<dbReference type="OrthoDB" id="7428906at2"/>
<dbReference type="EMBL" id="SACO01000003">
    <property type="protein sequence ID" value="RVU06262.1"/>
    <property type="molecule type" value="Genomic_DNA"/>
</dbReference>
<organism evidence="1 2">
    <name type="scientific">Novosphingobium umbonatum</name>
    <dbReference type="NCBI Taxonomy" id="1908524"/>
    <lineage>
        <taxon>Bacteria</taxon>
        <taxon>Pseudomonadati</taxon>
        <taxon>Pseudomonadota</taxon>
        <taxon>Alphaproteobacteria</taxon>
        <taxon>Sphingomonadales</taxon>
        <taxon>Sphingomonadaceae</taxon>
        <taxon>Novosphingobium</taxon>
    </lineage>
</organism>
<evidence type="ECO:0000313" key="1">
    <source>
        <dbReference type="EMBL" id="RVU06262.1"/>
    </source>
</evidence>
<keyword evidence="2" id="KW-1185">Reference proteome</keyword>
<gene>
    <name evidence="1" type="ORF">EOE18_05355</name>
</gene>
<accession>A0A3S2V8D9</accession>
<dbReference type="RefSeq" id="WP_127706985.1">
    <property type="nucleotide sequence ID" value="NZ_SACO01000003.1"/>
</dbReference>
<reference evidence="1 2" key="1">
    <citation type="submission" date="2019-01" db="EMBL/GenBank/DDBJ databases">
        <authorList>
            <person name="Chen W.-M."/>
        </authorList>
    </citation>
    <scope>NUCLEOTIDE SEQUENCE [LARGE SCALE GENOMIC DNA]</scope>
    <source>
        <strain evidence="1 2">FSY-9</strain>
    </source>
</reference>
<dbReference type="Proteomes" id="UP000282837">
    <property type="component" value="Unassembled WGS sequence"/>
</dbReference>
<evidence type="ECO:0000313" key="2">
    <source>
        <dbReference type="Proteomes" id="UP000282837"/>
    </source>
</evidence>
<sequence length="67" mass="7086">MNDSPFPDHRAAALALLNGNHRLSRKAGQFLGQLAVDCTPMSEAQADWLAKLLDRAGLPPMTEGGAA</sequence>